<dbReference type="Pfam" id="PF03861">
    <property type="entry name" value="ANTAR"/>
    <property type="match status" value="1"/>
</dbReference>
<name>A0A4Q4ZEU7_9ACTN</name>
<organism evidence="5 6">
    <name type="scientific">Nocardioides guangzhouensis</name>
    <dbReference type="NCBI Taxonomy" id="2497878"/>
    <lineage>
        <taxon>Bacteria</taxon>
        <taxon>Bacillati</taxon>
        <taxon>Actinomycetota</taxon>
        <taxon>Actinomycetes</taxon>
        <taxon>Propionibacteriales</taxon>
        <taxon>Nocardioidaceae</taxon>
        <taxon>Nocardioides</taxon>
    </lineage>
</organism>
<dbReference type="EMBL" id="SDKM01000014">
    <property type="protein sequence ID" value="RYP85921.1"/>
    <property type="molecule type" value="Genomic_DNA"/>
</dbReference>
<keyword evidence="1" id="KW-0805">Transcription regulation</keyword>
<dbReference type="Proteomes" id="UP000295198">
    <property type="component" value="Unassembled WGS sequence"/>
</dbReference>
<gene>
    <name evidence="5" type="ORF">EKO23_11230</name>
</gene>
<evidence type="ECO:0000256" key="2">
    <source>
        <dbReference type="ARBA" id="ARBA00023163"/>
    </source>
</evidence>
<accession>A0A4Q4ZEU7</accession>
<keyword evidence="2" id="KW-0804">Transcription</keyword>
<dbReference type="InterPro" id="IPR005561">
    <property type="entry name" value="ANTAR"/>
</dbReference>
<evidence type="ECO:0000256" key="1">
    <source>
        <dbReference type="ARBA" id="ARBA00023015"/>
    </source>
</evidence>
<evidence type="ECO:0000313" key="5">
    <source>
        <dbReference type="EMBL" id="RYP85921.1"/>
    </source>
</evidence>
<dbReference type="SMART" id="SM01012">
    <property type="entry name" value="ANTAR"/>
    <property type="match status" value="1"/>
</dbReference>
<dbReference type="InterPro" id="IPR029016">
    <property type="entry name" value="GAF-like_dom_sf"/>
</dbReference>
<evidence type="ECO:0000313" key="6">
    <source>
        <dbReference type="Proteomes" id="UP000295198"/>
    </source>
</evidence>
<evidence type="ECO:0000256" key="3">
    <source>
        <dbReference type="SAM" id="MobiDB-lite"/>
    </source>
</evidence>
<dbReference type="GO" id="GO:0003723">
    <property type="term" value="F:RNA binding"/>
    <property type="evidence" value="ECO:0007669"/>
    <property type="project" value="InterPro"/>
</dbReference>
<feature type="region of interest" description="Disordered" evidence="3">
    <location>
        <begin position="95"/>
        <end position="143"/>
    </location>
</feature>
<dbReference type="PROSITE" id="PS50921">
    <property type="entry name" value="ANTAR"/>
    <property type="match status" value="1"/>
</dbReference>
<dbReference type="AlphaFoldDB" id="A0A4Q4ZEU7"/>
<feature type="domain" description="ANTAR" evidence="4">
    <location>
        <begin position="46"/>
        <end position="107"/>
    </location>
</feature>
<dbReference type="OrthoDB" id="7466251at2"/>
<dbReference type="SUPFAM" id="SSF52172">
    <property type="entry name" value="CheY-like"/>
    <property type="match status" value="1"/>
</dbReference>
<sequence>MSINGKTYGALNLYSRATDALGDAERQRAEFFAVQASAALSVARRQAEHTQLTEQLRDALATRAGIDQALGILMAQQDCTHDQAFAILRSASQHQNRNFGTWPPGSSLRSPGRRPARRASTTPPDPPATGPARTLNALTREHR</sequence>
<dbReference type="SUPFAM" id="SSF55781">
    <property type="entry name" value="GAF domain-like"/>
    <property type="match status" value="1"/>
</dbReference>
<dbReference type="InterPro" id="IPR011006">
    <property type="entry name" value="CheY-like_superfamily"/>
</dbReference>
<protein>
    <submittedName>
        <fullName evidence="5">ANTAR domain-containing protein</fullName>
    </submittedName>
</protein>
<dbReference type="InterPro" id="IPR036388">
    <property type="entry name" value="WH-like_DNA-bd_sf"/>
</dbReference>
<evidence type="ECO:0000259" key="4">
    <source>
        <dbReference type="PROSITE" id="PS50921"/>
    </source>
</evidence>
<reference evidence="5 6" key="1">
    <citation type="submission" date="2019-01" db="EMBL/GenBank/DDBJ databases">
        <title>Nocardioides guangzhouensis sp. nov., an actinobacterium isolated from soil.</title>
        <authorList>
            <person name="Fu Y."/>
            <person name="Cai Y."/>
            <person name="Lin Z."/>
            <person name="Chen P."/>
        </authorList>
    </citation>
    <scope>NUCLEOTIDE SEQUENCE [LARGE SCALE GENOMIC DNA]</scope>
    <source>
        <strain evidence="5 6">130</strain>
    </source>
</reference>
<dbReference type="Gene3D" id="1.10.10.10">
    <property type="entry name" value="Winged helix-like DNA-binding domain superfamily/Winged helix DNA-binding domain"/>
    <property type="match status" value="1"/>
</dbReference>
<dbReference type="Gene3D" id="3.30.450.40">
    <property type="match status" value="1"/>
</dbReference>
<keyword evidence="6" id="KW-1185">Reference proteome</keyword>
<proteinExistence type="predicted"/>
<comment type="caution">
    <text evidence="5">The sequence shown here is derived from an EMBL/GenBank/DDBJ whole genome shotgun (WGS) entry which is preliminary data.</text>
</comment>